<gene>
    <name evidence="1" type="ORF">DME_LOCUS4727</name>
</gene>
<organism evidence="2 4">
    <name type="scientific">Dracunculus medinensis</name>
    <name type="common">Guinea worm</name>
    <dbReference type="NCBI Taxonomy" id="318479"/>
    <lineage>
        <taxon>Eukaryota</taxon>
        <taxon>Metazoa</taxon>
        <taxon>Ecdysozoa</taxon>
        <taxon>Nematoda</taxon>
        <taxon>Chromadorea</taxon>
        <taxon>Rhabditida</taxon>
        <taxon>Spirurina</taxon>
        <taxon>Dracunculoidea</taxon>
        <taxon>Dracunculidae</taxon>
        <taxon>Dracunculus</taxon>
    </lineage>
</organism>
<evidence type="ECO:0000313" key="3">
    <source>
        <dbReference type="Proteomes" id="UP000274756"/>
    </source>
</evidence>
<reference evidence="4" key="1">
    <citation type="submission" date="2017-02" db="UniProtKB">
        <authorList>
            <consortium name="WormBaseParasite"/>
        </authorList>
    </citation>
    <scope>IDENTIFICATION</scope>
</reference>
<accession>A0A0N4U199</accession>
<evidence type="ECO:0000313" key="1">
    <source>
        <dbReference type="EMBL" id="VDN54754.1"/>
    </source>
</evidence>
<dbReference type="AlphaFoldDB" id="A0A0N4U199"/>
<evidence type="ECO:0000313" key="2">
    <source>
        <dbReference type="Proteomes" id="UP000038040"/>
    </source>
</evidence>
<dbReference type="EMBL" id="UYYG01001150">
    <property type="protein sequence ID" value="VDN54754.1"/>
    <property type="molecule type" value="Genomic_DNA"/>
</dbReference>
<protein>
    <submittedName>
        <fullName evidence="4">Protein TESPA1</fullName>
    </submittedName>
</protein>
<proteinExistence type="predicted"/>
<reference evidence="1 3" key="2">
    <citation type="submission" date="2018-11" db="EMBL/GenBank/DDBJ databases">
        <authorList>
            <consortium name="Pathogen Informatics"/>
        </authorList>
    </citation>
    <scope>NUCLEOTIDE SEQUENCE [LARGE SCALE GENOMIC DNA]</scope>
</reference>
<dbReference type="WBParaSite" id="DME_0000036701-mRNA-1">
    <property type="protein sequence ID" value="DME_0000036701-mRNA-1"/>
    <property type="gene ID" value="DME_0000036701"/>
</dbReference>
<name>A0A0N4U199_DRAME</name>
<dbReference type="Proteomes" id="UP000274756">
    <property type="component" value="Unassembled WGS sequence"/>
</dbReference>
<sequence length="302" mass="34435">MQPEDESLDESFEAVAKANISWHFSPSSLCNEHGNQADISKRRTNFEEEWLENCKDIEDKIQEGQEFSLLSYTRTPSPLVDHRGLCSMAETSAEELWMDIETEKEKAECDKALKEGEDACVQLLQMLPVRHDSIKSVSKRPDFWSDDSLICDGLNDTMRSQFEPYQKIPVSPAEFNKSFKRKIFLPSSDDIPGPSWRRTECQPHLPPAKRYKRTYKINPVNFSPSEADASPEQKILKVQRITSTPVNKTIKRSISMHQTPSAIVGDFGLSPIKKKPMVFESFGRSKSSVARFDDDSLDFCDT</sequence>
<evidence type="ECO:0000313" key="4">
    <source>
        <dbReference type="WBParaSite" id="DME_0000036701-mRNA-1"/>
    </source>
</evidence>
<keyword evidence="3" id="KW-1185">Reference proteome</keyword>
<dbReference type="Proteomes" id="UP000038040">
    <property type="component" value="Unplaced"/>
</dbReference>